<proteinExistence type="predicted"/>
<accession>A0A2W2FYT2</accession>
<dbReference type="PANTHER" id="PTHR38479:SF2">
    <property type="entry name" value="WINGED HELIX DNA-BINDING DOMAIN-CONTAINING PROTEIN"/>
    <property type="match status" value="1"/>
</dbReference>
<evidence type="ECO:0000313" key="1">
    <source>
        <dbReference type="EMBL" id="PZG35289.1"/>
    </source>
</evidence>
<comment type="caution">
    <text evidence="1">The sequence shown here is derived from an EMBL/GenBank/DDBJ whole genome shotgun (WGS) entry which is preliminary data.</text>
</comment>
<protein>
    <submittedName>
        <fullName evidence="1">Winged helix DNA-binding domain-containing protein</fullName>
    </submittedName>
</protein>
<dbReference type="Pfam" id="PF06224">
    <property type="entry name" value="AlkZ-like"/>
    <property type="match status" value="1"/>
</dbReference>
<dbReference type="GO" id="GO:0003677">
    <property type="term" value="F:DNA binding"/>
    <property type="evidence" value="ECO:0007669"/>
    <property type="project" value="UniProtKB-KW"/>
</dbReference>
<gene>
    <name evidence="1" type="ORF">C1I98_27630</name>
</gene>
<name>A0A2W2FYT2_9ACTN</name>
<keyword evidence="1" id="KW-0238">DNA-binding</keyword>
<evidence type="ECO:0000313" key="2">
    <source>
        <dbReference type="Proteomes" id="UP000248544"/>
    </source>
</evidence>
<dbReference type="PANTHER" id="PTHR38479">
    <property type="entry name" value="LMO0824 PROTEIN"/>
    <property type="match status" value="1"/>
</dbReference>
<dbReference type="Proteomes" id="UP000248544">
    <property type="component" value="Unassembled WGS sequence"/>
</dbReference>
<keyword evidence="2" id="KW-1185">Reference proteome</keyword>
<sequence>MMLRLNEGHARGFRLARQRLVRPAPLGALPGVAGATAIQHSPPGSAAQSLHVRLDGLTPEHVSAALTRDKTLAQVWSLRGAPHVMGVADVGVFTTGLLPDDEDSCRHFIQGAERHLAAFGLSASAAVQHTLEALGPALDGRALTKDELGVALAEQVTTRVPETRQGPWEEPDGLGRNTHGQSLVRYALYVAGLYGTVCFVPEGPGAARFALTEQWLGAPAPAWDLRLARAELLRRYLRCHAPATLREFAAWSGVSPAYASRSWELLAGELTEVRYRDTPAWVLSADTDLLADPPQATGVRLLPPYDPYLATQDRTGLLPGPASRRKVWRTVGNPGVVLVDGEIAGLWRPRKQGRRLTLRVEPFAPLSPTAKADINDAADALAPFRGAATATVTLDP</sequence>
<reference evidence="1 2" key="1">
    <citation type="submission" date="2018-01" db="EMBL/GenBank/DDBJ databases">
        <title>Draft genome sequence of Sphaerisporangium sp. 7K107.</title>
        <authorList>
            <person name="Sahin N."/>
            <person name="Saygin H."/>
            <person name="Ay H."/>
        </authorList>
    </citation>
    <scope>NUCLEOTIDE SEQUENCE [LARGE SCALE GENOMIC DNA]</scope>
    <source>
        <strain evidence="1 2">7K107</strain>
    </source>
</reference>
<dbReference type="AlphaFoldDB" id="A0A2W2FYT2"/>
<organism evidence="1 2">
    <name type="scientific">Spongiactinospora gelatinilytica</name>
    <dbReference type="NCBI Taxonomy" id="2666298"/>
    <lineage>
        <taxon>Bacteria</taxon>
        <taxon>Bacillati</taxon>
        <taxon>Actinomycetota</taxon>
        <taxon>Actinomycetes</taxon>
        <taxon>Streptosporangiales</taxon>
        <taxon>Streptosporangiaceae</taxon>
        <taxon>Spongiactinospora</taxon>
    </lineage>
</organism>
<dbReference type="InterPro" id="IPR009351">
    <property type="entry name" value="AlkZ-like"/>
</dbReference>
<dbReference type="EMBL" id="POUA01000274">
    <property type="protein sequence ID" value="PZG35289.1"/>
    <property type="molecule type" value="Genomic_DNA"/>
</dbReference>